<gene>
    <name evidence="14" type="ORF">ILUMI_13404</name>
</gene>
<keyword evidence="15" id="KW-1185">Reference proteome</keyword>
<dbReference type="InterPro" id="IPR027640">
    <property type="entry name" value="Kinesin-like_fam"/>
</dbReference>
<evidence type="ECO:0000313" key="15">
    <source>
        <dbReference type="Proteomes" id="UP000801492"/>
    </source>
</evidence>
<feature type="binding site" evidence="9">
    <location>
        <begin position="153"/>
        <end position="160"/>
    </location>
    <ligand>
        <name>ATP</name>
        <dbReference type="ChEBI" id="CHEBI:30616"/>
    </ligand>
</feature>
<protein>
    <recommendedName>
        <fullName evidence="10">Kinesin-like protein</fullName>
    </recommendedName>
</protein>
<dbReference type="InterPro" id="IPR027417">
    <property type="entry name" value="P-loop_NTPase"/>
</dbReference>
<dbReference type="GO" id="GO:0005874">
    <property type="term" value="C:microtubule"/>
    <property type="evidence" value="ECO:0007669"/>
    <property type="project" value="UniProtKB-KW"/>
</dbReference>
<keyword evidence="7" id="KW-0963">Cytoplasm</keyword>
<feature type="region of interest" description="Disordered" evidence="12">
    <location>
        <begin position="19"/>
        <end position="49"/>
    </location>
</feature>
<dbReference type="SMART" id="SM00129">
    <property type="entry name" value="KISc"/>
    <property type="match status" value="1"/>
</dbReference>
<comment type="similarity">
    <text evidence="8">Belongs to the TRAFAC class myosin-kinesin ATPase superfamily. Kinesin family. KIN-8 subfamily.</text>
</comment>
<evidence type="ECO:0000256" key="3">
    <source>
        <dbReference type="ARBA" id="ARBA00022741"/>
    </source>
</evidence>
<evidence type="ECO:0000256" key="12">
    <source>
        <dbReference type="SAM" id="MobiDB-lite"/>
    </source>
</evidence>
<evidence type="ECO:0000256" key="11">
    <source>
        <dbReference type="SAM" id="Coils"/>
    </source>
</evidence>
<evidence type="ECO:0000256" key="5">
    <source>
        <dbReference type="ARBA" id="ARBA00023054"/>
    </source>
</evidence>
<evidence type="ECO:0000259" key="13">
    <source>
        <dbReference type="PROSITE" id="PS50067"/>
    </source>
</evidence>
<keyword evidence="5 11" id="KW-0175">Coiled coil</keyword>
<organism evidence="14 15">
    <name type="scientific">Ignelater luminosus</name>
    <name type="common">Cucubano</name>
    <name type="synonym">Pyrophorus luminosus</name>
    <dbReference type="NCBI Taxonomy" id="2038154"/>
    <lineage>
        <taxon>Eukaryota</taxon>
        <taxon>Metazoa</taxon>
        <taxon>Ecdysozoa</taxon>
        <taxon>Arthropoda</taxon>
        <taxon>Hexapoda</taxon>
        <taxon>Insecta</taxon>
        <taxon>Pterygota</taxon>
        <taxon>Neoptera</taxon>
        <taxon>Endopterygota</taxon>
        <taxon>Coleoptera</taxon>
        <taxon>Polyphaga</taxon>
        <taxon>Elateriformia</taxon>
        <taxon>Elateroidea</taxon>
        <taxon>Elateridae</taxon>
        <taxon>Agrypninae</taxon>
        <taxon>Pyrophorini</taxon>
        <taxon>Ignelater</taxon>
    </lineage>
</organism>
<evidence type="ECO:0000256" key="4">
    <source>
        <dbReference type="ARBA" id="ARBA00022840"/>
    </source>
</evidence>
<dbReference type="PANTHER" id="PTHR47968:SF65">
    <property type="entry name" value="KINESIN MOTOR DOMAIN-CONTAINING PROTEIN"/>
    <property type="match status" value="1"/>
</dbReference>
<dbReference type="OrthoDB" id="3176171at2759"/>
<comment type="caution">
    <text evidence="14">The sequence shown here is derived from an EMBL/GenBank/DDBJ whole genome shotgun (WGS) entry which is preliminary data.</text>
</comment>
<dbReference type="InterPro" id="IPR036961">
    <property type="entry name" value="Kinesin_motor_dom_sf"/>
</dbReference>
<accession>A0A8K0GAY1</accession>
<dbReference type="PROSITE" id="PS00411">
    <property type="entry name" value="KINESIN_MOTOR_1"/>
    <property type="match status" value="1"/>
</dbReference>
<dbReference type="PROSITE" id="PS50067">
    <property type="entry name" value="KINESIN_MOTOR_2"/>
    <property type="match status" value="1"/>
</dbReference>
<feature type="region of interest" description="Disordered" evidence="12">
    <location>
        <begin position="766"/>
        <end position="793"/>
    </location>
</feature>
<evidence type="ECO:0000256" key="8">
    <source>
        <dbReference type="ARBA" id="ARBA00060769"/>
    </source>
</evidence>
<evidence type="ECO:0000256" key="9">
    <source>
        <dbReference type="PROSITE-ProRule" id="PRU00283"/>
    </source>
</evidence>
<reference evidence="14" key="1">
    <citation type="submission" date="2019-08" db="EMBL/GenBank/DDBJ databases">
        <title>The genome of the North American firefly Photinus pyralis.</title>
        <authorList>
            <consortium name="Photinus pyralis genome working group"/>
            <person name="Fallon T.R."/>
            <person name="Sander Lower S.E."/>
            <person name="Weng J.-K."/>
        </authorList>
    </citation>
    <scope>NUCLEOTIDE SEQUENCE</scope>
    <source>
        <strain evidence="14">TRF0915ILg1</strain>
        <tissue evidence="14">Whole body</tissue>
    </source>
</reference>
<evidence type="ECO:0000256" key="7">
    <source>
        <dbReference type="ARBA" id="ARBA00023212"/>
    </source>
</evidence>
<evidence type="ECO:0000256" key="2">
    <source>
        <dbReference type="ARBA" id="ARBA00022701"/>
    </source>
</evidence>
<dbReference type="GO" id="GO:0008017">
    <property type="term" value="F:microtubule binding"/>
    <property type="evidence" value="ECO:0007669"/>
    <property type="project" value="InterPro"/>
</dbReference>
<evidence type="ECO:0000313" key="14">
    <source>
        <dbReference type="EMBL" id="KAF2892769.1"/>
    </source>
</evidence>
<dbReference type="InterPro" id="IPR019821">
    <property type="entry name" value="Kinesin_motor_CS"/>
</dbReference>
<keyword evidence="7" id="KW-0206">Cytoskeleton</keyword>
<dbReference type="Pfam" id="PF00225">
    <property type="entry name" value="Kinesin"/>
    <property type="match status" value="1"/>
</dbReference>
<dbReference type="CDD" id="cd01370">
    <property type="entry name" value="KISc_KIP3_like"/>
    <property type="match status" value="1"/>
</dbReference>
<dbReference type="GO" id="GO:0005524">
    <property type="term" value="F:ATP binding"/>
    <property type="evidence" value="ECO:0007669"/>
    <property type="project" value="UniProtKB-UniRule"/>
</dbReference>
<dbReference type="SUPFAM" id="SSF52540">
    <property type="entry name" value="P-loop containing nucleoside triphosphate hydrolases"/>
    <property type="match status" value="1"/>
</dbReference>
<proteinExistence type="inferred from homology"/>
<name>A0A8K0GAY1_IGNLU</name>
<sequence>MFKLDLLNVENGLKMVKNKRDLKSPRRNRSFTGTRPISRVRPTSSGKGGNIRVIVRVRPPSNREQGENFSNVVKIIDDNTMVFDPKEENEPFFYHGVQQRHRDIMKRANKDLQFTFDRVFSHEANNNDVFECTTKELIKTLMNGYNCSVFVYGATGAGKTHTMLGRGDDPGITFQTMTELFKEKDELSQDRHFEIGVTYLEVYNETVQDLLNPGPALELRENGQYGVIVAGIQVHRIDKSEKLFDLLEQGNKNRTQHPTDANAESSRSHAVFQVYLRMKIISTNEIRLAKLSMIDLAGSERGAATGYSGARFTEGANINKSLLALGNCINSLADGQRYVPYRDSKLTRLLKDSLGGNCQTVMIANVSPSSLSYEDTYNTLKYAMRAKNIKSNMKKNIVNSDRNLNHYVNLVDELTKENEKLKLELSLLSQKKDNETVTKDEPDPKLQTDLQALYAEKRELEQRILQLESTEQLQNLRKRLKEESDARLSGICSDTPDREFGHRRFGNAIDRLERQTANLQKDLVLLRERSEQLEVRLKQFIETAPHLKQVAKLEDYQIAYIKANSKAECLQKVSDLQEGEMRMCYQLIESFSKVLKPTILQLRGHGLASEALLSEYQGLVRQLQGIRSVTWDDESTAPTPIPSADSGISSCTDVTVESEENTSNKQKLLEELNNTFTLPQEKPQTISAEKFMAKVYQSSKPEGTSAVAPLNRKQVLSQNKQQSVSARNLMAKVYKSNKPIKTNTMSPRNLKENKFQYGTTKMMPAIIGHDKNKITKKYKPRALSAGRPPNVPK</sequence>
<feature type="domain" description="Kinesin motor" evidence="13">
    <location>
        <begin position="50"/>
        <end position="389"/>
    </location>
</feature>
<feature type="coiled-coil region" evidence="11">
    <location>
        <begin position="404"/>
        <end position="543"/>
    </location>
</feature>
<dbReference type="InterPro" id="IPR001752">
    <property type="entry name" value="Kinesin_motor_dom"/>
</dbReference>
<dbReference type="Gene3D" id="3.40.850.10">
    <property type="entry name" value="Kinesin motor domain"/>
    <property type="match status" value="1"/>
</dbReference>
<keyword evidence="6 9" id="KW-0505">Motor protein</keyword>
<comment type="subcellular location">
    <subcellularLocation>
        <location evidence="1">Cytoplasm</location>
        <location evidence="1">Cytoskeleton</location>
    </subcellularLocation>
</comment>
<dbReference type="GO" id="GO:0003777">
    <property type="term" value="F:microtubule motor activity"/>
    <property type="evidence" value="ECO:0007669"/>
    <property type="project" value="InterPro"/>
</dbReference>
<keyword evidence="3 9" id="KW-0547">Nucleotide-binding</keyword>
<feature type="compositionally biased region" description="Polar residues" evidence="12">
    <location>
        <begin position="30"/>
        <end position="45"/>
    </location>
</feature>
<evidence type="ECO:0000256" key="6">
    <source>
        <dbReference type="ARBA" id="ARBA00023175"/>
    </source>
</evidence>
<dbReference type="PANTHER" id="PTHR47968">
    <property type="entry name" value="CENTROMERE PROTEIN E"/>
    <property type="match status" value="1"/>
</dbReference>
<dbReference type="AlphaFoldDB" id="A0A8K0GAY1"/>
<keyword evidence="4 9" id="KW-0067">ATP-binding</keyword>
<dbReference type="GO" id="GO:0007018">
    <property type="term" value="P:microtubule-based movement"/>
    <property type="evidence" value="ECO:0007669"/>
    <property type="project" value="InterPro"/>
</dbReference>
<dbReference type="PRINTS" id="PR00380">
    <property type="entry name" value="KINESINHEAVY"/>
</dbReference>
<evidence type="ECO:0000256" key="10">
    <source>
        <dbReference type="RuleBase" id="RU000394"/>
    </source>
</evidence>
<dbReference type="Proteomes" id="UP000801492">
    <property type="component" value="Unassembled WGS sequence"/>
</dbReference>
<keyword evidence="2 10" id="KW-0493">Microtubule</keyword>
<evidence type="ECO:0000256" key="1">
    <source>
        <dbReference type="ARBA" id="ARBA00004245"/>
    </source>
</evidence>
<dbReference type="EMBL" id="VTPC01008500">
    <property type="protein sequence ID" value="KAF2892769.1"/>
    <property type="molecule type" value="Genomic_DNA"/>
</dbReference>
<dbReference type="FunFam" id="3.40.850.10:FF:000054">
    <property type="entry name" value="Kinesin-like protein"/>
    <property type="match status" value="1"/>
</dbReference>